<dbReference type="PANTHER" id="PTHR16222">
    <property type="entry name" value="ADP-RIBOSYLGLYCOHYDROLASE"/>
    <property type="match status" value="1"/>
</dbReference>
<dbReference type="EMBL" id="JAZBJZ010000029">
    <property type="protein sequence ID" value="MEE3716932.1"/>
    <property type="molecule type" value="Genomic_DNA"/>
</dbReference>
<name>A0AAW9PRV1_9CYAN</name>
<evidence type="ECO:0000256" key="3">
    <source>
        <dbReference type="PIRSR" id="PIRSR605502-1"/>
    </source>
</evidence>
<dbReference type="Proteomes" id="UP001333818">
    <property type="component" value="Unassembled WGS sequence"/>
</dbReference>
<evidence type="ECO:0000256" key="2">
    <source>
        <dbReference type="ARBA" id="ARBA00022801"/>
    </source>
</evidence>
<dbReference type="Pfam" id="PF03747">
    <property type="entry name" value="ADP_ribosyl_GH"/>
    <property type="match status" value="1"/>
</dbReference>
<keyword evidence="3" id="KW-0460">Magnesium</keyword>
<dbReference type="InterPro" id="IPR036705">
    <property type="entry name" value="Ribosyl_crysJ1_sf"/>
</dbReference>
<dbReference type="InterPro" id="IPR050792">
    <property type="entry name" value="ADP-ribosylglycohydrolase"/>
</dbReference>
<protein>
    <submittedName>
        <fullName evidence="4">ADP-ribosylglycohydrolase family protein</fullName>
        <ecNumber evidence="4">3.2.2.-</ecNumber>
    </submittedName>
</protein>
<feature type="binding site" evidence="3">
    <location>
        <position position="227"/>
    </location>
    <ligand>
        <name>Mg(2+)</name>
        <dbReference type="ChEBI" id="CHEBI:18420"/>
        <label>1</label>
    </ligand>
</feature>
<comment type="similarity">
    <text evidence="1">Belongs to the ADP-ribosylglycohydrolase family.</text>
</comment>
<dbReference type="GO" id="GO:0046872">
    <property type="term" value="F:metal ion binding"/>
    <property type="evidence" value="ECO:0007669"/>
    <property type="project" value="UniProtKB-KW"/>
</dbReference>
<sequence length="285" mass="30771">MLLELAIGDAYGAGFEYADAPILKRNDLSGYIKHPKHDIRPGQYTDDTQMSLAIAEAIVSEVPWTPESLAKGFVEVFHRDPHEGYASRFYAFLQQTKTGQEFLANIRAESDKSGSAMRASPIGVFGDIAEVLEKASIQAKLTHDTPAGIAAAQASALMTHYFLYDLGSKSDLGNFLDAKVPGYQWASTWQGEVGAKGWMSVRAAVTAVTRNDSLSEVLRDSINFGGDVDTVATIALAAASCSHEVSQDLPQHLVDALENDTYGRDYILALDAQLLAKVSGRSPLV</sequence>
<keyword evidence="2 4" id="KW-0378">Hydrolase</keyword>
<dbReference type="InterPro" id="IPR005502">
    <property type="entry name" value="Ribosyl_crysJ1"/>
</dbReference>
<keyword evidence="3" id="KW-0479">Metal-binding</keyword>
<dbReference type="PANTHER" id="PTHR16222:SF24">
    <property type="entry name" value="ADP-RIBOSYLHYDROLASE ARH3"/>
    <property type="match status" value="1"/>
</dbReference>
<feature type="binding site" evidence="3">
    <location>
        <position position="45"/>
    </location>
    <ligand>
        <name>Mg(2+)</name>
        <dbReference type="ChEBI" id="CHEBI:18420"/>
        <label>1</label>
    </ligand>
</feature>
<evidence type="ECO:0000256" key="1">
    <source>
        <dbReference type="ARBA" id="ARBA00010702"/>
    </source>
</evidence>
<dbReference type="GO" id="GO:0016798">
    <property type="term" value="F:hydrolase activity, acting on glycosyl bonds"/>
    <property type="evidence" value="ECO:0007669"/>
    <property type="project" value="UniProtKB-KW"/>
</dbReference>
<feature type="binding site" evidence="3">
    <location>
        <position position="46"/>
    </location>
    <ligand>
        <name>Mg(2+)</name>
        <dbReference type="ChEBI" id="CHEBI:18420"/>
        <label>1</label>
    </ligand>
</feature>
<dbReference type="AlphaFoldDB" id="A0AAW9PRV1"/>
<dbReference type="EC" id="3.2.2.-" evidence="4"/>
<keyword evidence="5" id="KW-1185">Reference proteome</keyword>
<gene>
    <name evidence="4" type="ORF">V2H45_09265</name>
</gene>
<dbReference type="SUPFAM" id="SSF101478">
    <property type="entry name" value="ADP-ribosylglycohydrolase"/>
    <property type="match status" value="1"/>
</dbReference>
<feature type="binding site" evidence="3">
    <location>
        <position position="229"/>
    </location>
    <ligand>
        <name>Mg(2+)</name>
        <dbReference type="ChEBI" id="CHEBI:18420"/>
        <label>1</label>
    </ligand>
</feature>
<dbReference type="RefSeq" id="WP_330483361.1">
    <property type="nucleotide sequence ID" value="NZ_JAZBJZ010000029.1"/>
</dbReference>
<dbReference type="Gene3D" id="1.10.4080.10">
    <property type="entry name" value="ADP-ribosylation/Crystallin J1"/>
    <property type="match status" value="1"/>
</dbReference>
<evidence type="ECO:0000313" key="5">
    <source>
        <dbReference type="Proteomes" id="UP001333818"/>
    </source>
</evidence>
<proteinExistence type="inferred from homology"/>
<comment type="cofactor">
    <cofactor evidence="3">
        <name>Mg(2+)</name>
        <dbReference type="ChEBI" id="CHEBI:18420"/>
    </cofactor>
    <text evidence="3">Binds 2 magnesium ions per subunit.</text>
</comment>
<organism evidence="4 5">
    <name type="scientific">Tumidithrix elongata BACA0141</name>
    <dbReference type="NCBI Taxonomy" id="2716417"/>
    <lineage>
        <taxon>Bacteria</taxon>
        <taxon>Bacillati</taxon>
        <taxon>Cyanobacteriota</taxon>
        <taxon>Cyanophyceae</taxon>
        <taxon>Pseudanabaenales</taxon>
        <taxon>Pseudanabaenaceae</taxon>
        <taxon>Tumidithrix</taxon>
        <taxon>Tumidithrix elongata</taxon>
    </lineage>
</organism>
<feature type="binding site" evidence="3">
    <location>
        <position position="47"/>
    </location>
    <ligand>
        <name>Mg(2+)</name>
        <dbReference type="ChEBI" id="CHEBI:18420"/>
        <label>1</label>
    </ligand>
</feature>
<keyword evidence="4" id="KW-0326">Glycosidase</keyword>
<accession>A0AAW9PRV1</accession>
<evidence type="ECO:0000313" key="4">
    <source>
        <dbReference type="EMBL" id="MEE3716932.1"/>
    </source>
</evidence>
<feature type="binding site" evidence="3">
    <location>
        <position position="230"/>
    </location>
    <ligand>
        <name>Mg(2+)</name>
        <dbReference type="ChEBI" id="CHEBI:18420"/>
        <label>1</label>
    </ligand>
</feature>
<comment type="caution">
    <text evidence="4">The sequence shown here is derived from an EMBL/GenBank/DDBJ whole genome shotgun (WGS) entry which is preliminary data.</text>
</comment>
<reference evidence="4" key="1">
    <citation type="submission" date="2024-01" db="EMBL/GenBank/DDBJ databases">
        <title>Bank of Algae and Cyanobacteria of the Azores (BACA) strain genomes.</title>
        <authorList>
            <person name="Luz R."/>
            <person name="Cordeiro R."/>
            <person name="Fonseca A."/>
            <person name="Goncalves V."/>
        </authorList>
    </citation>
    <scope>NUCLEOTIDE SEQUENCE</scope>
    <source>
        <strain evidence="4">BACA0141</strain>
    </source>
</reference>